<dbReference type="Gene3D" id="3.40.50.720">
    <property type="entry name" value="NAD(P)-binding Rossmann-like Domain"/>
    <property type="match status" value="1"/>
</dbReference>
<gene>
    <name evidence="1" type="ORF">UCREL1_7867</name>
</gene>
<dbReference type="KEGG" id="ela:UCREL1_7867"/>
<dbReference type="OrthoDB" id="16464at2759"/>
<dbReference type="STRING" id="1287681.M7T5T2"/>
<accession>M7T5T2</accession>
<proteinExistence type="predicted"/>
<sequence length="113" mass="12770">MTGFSAYLRILPNLLPGALLLSEKAETGIYNLISPEPFTNNEIMELVKKHIRPDLTWVNFNLADQEKVLKAPRCNPIFDSTKLVSKLAELGYHVKDSHEALEDLVLEMKAKGY</sequence>
<dbReference type="AlphaFoldDB" id="M7T5T2"/>
<dbReference type="eggNOG" id="KOG0747">
    <property type="taxonomic scope" value="Eukaryota"/>
</dbReference>
<organism evidence="1 2">
    <name type="scientific">Eutypa lata (strain UCR-EL1)</name>
    <name type="common">Grapevine dieback disease fungus</name>
    <name type="synonym">Eutypa armeniacae</name>
    <dbReference type="NCBI Taxonomy" id="1287681"/>
    <lineage>
        <taxon>Eukaryota</taxon>
        <taxon>Fungi</taxon>
        <taxon>Dikarya</taxon>
        <taxon>Ascomycota</taxon>
        <taxon>Pezizomycotina</taxon>
        <taxon>Sordariomycetes</taxon>
        <taxon>Xylariomycetidae</taxon>
        <taxon>Xylariales</taxon>
        <taxon>Diatrypaceae</taxon>
        <taxon>Eutypa</taxon>
    </lineage>
</organism>
<dbReference type="HOGENOM" id="CLU_2133516_0_0_1"/>
<evidence type="ECO:0000313" key="2">
    <source>
        <dbReference type="Proteomes" id="UP000012174"/>
    </source>
</evidence>
<evidence type="ECO:0000313" key="1">
    <source>
        <dbReference type="EMBL" id="EMR65161.1"/>
    </source>
</evidence>
<reference evidence="2" key="1">
    <citation type="journal article" date="2013" name="Genome Announc.">
        <title>Draft genome sequence of the grapevine dieback fungus Eutypa lata UCR-EL1.</title>
        <authorList>
            <person name="Blanco-Ulate B."/>
            <person name="Rolshausen P.E."/>
            <person name="Cantu D."/>
        </authorList>
    </citation>
    <scope>NUCLEOTIDE SEQUENCE [LARGE SCALE GENOMIC DNA]</scope>
    <source>
        <strain evidence="2">UCR-EL1</strain>
    </source>
</reference>
<protein>
    <submittedName>
        <fullName evidence="1">Putative nrs er protein</fullName>
    </submittedName>
</protein>
<dbReference type="Proteomes" id="UP000012174">
    <property type="component" value="Unassembled WGS sequence"/>
</dbReference>
<dbReference type="EMBL" id="KB706931">
    <property type="protein sequence ID" value="EMR65161.1"/>
    <property type="molecule type" value="Genomic_DNA"/>
</dbReference>
<dbReference type="InterPro" id="IPR036291">
    <property type="entry name" value="NAD(P)-bd_dom_sf"/>
</dbReference>
<keyword evidence="2" id="KW-1185">Reference proteome</keyword>
<name>M7T5T2_EUTLA</name>
<dbReference type="SUPFAM" id="SSF51735">
    <property type="entry name" value="NAD(P)-binding Rossmann-fold domains"/>
    <property type="match status" value="1"/>
</dbReference>